<evidence type="ECO:0000313" key="2">
    <source>
        <dbReference type="EMBL" id="GIE22934.1"/>
    </source>
</evidence>
<proteinExistence type="predicted"/>
<keyword evidence="3" id="KW-1185">Reference proteome</keyword>
<dbReference type="EMBL" id="BOMN01000086">
    <property type="protein sequence ID" value="GIE22934.1"/>
    <property type="molecule type" value="Genomic_DNA"/>
</dbReference>
<gene>
    <name evidence="2" type="ORF">Ahu01nite_060360</name>
</gene>
<feature type="region of interest" description="Disordered" evidence="1">
    <location>
        <begin position="32"/>
        <end position="118"/>
    </location>
</feature>
<sequence length="157" mass="16483">MTVAVMLVVGQALLCGVIGFVTFGGKQEHLSAAPRTADAPVVVDPKPVDPHPSSRATSAPPSSGMASRRLTRSQRPTTPPPVSTPPSSPPALTPFVATSPPSTTTPPDLALLPPEKDDAPVVREICEIEGSTGRTKDGQAVRCTRGHDGRLRWRPVR</sequence>
<evidence type="ECO:0000256" key="1">
    <source>
        <dbReference type="SAM" id="MobiDB-lite"/>
    </source>
</evidence>
<accession>A0ABQ3ZWI0</accession>
<feature type="compositionally biased region" description="Low complexity" evidence="1">
    <location>
        <begin position="37"/>
        <end position="63"/>
    </location>
</feature>
<feature type="compositionally biased region" description="Low complexity" evidence="1">
    <location>
        <begin position="93"/>
        <end position="113"/>
    </location>
</feature>
<protein>
    <submittedName>
        <fullName evidence="2">Uncharacterized protein</fullName>
    </submittedName>
</protein>
<evidence type="ECO:0000313" key="3">
    <source>
        <dbReference type="Proteomes" id="UP000603200"/>
    </source>
</evidence>
<reference evidence="2 3" key="1">
    <citation type="submission" date="2021-01" db="EMBL/GenBank/DDBJ databases">
        <title>Whole genome shotgun sequence of Actinoplanes humidus NBRC 14915.</title>
        <authorList>
            <person name="Komaki H."/>
            <person name="Tamura T."/>
        </authorList>
    </citation>
    <scope>NUCLEOTIDE SEQUENCE [LARGE SCALE GENOMIC DNA]</scope>
    <source>
        <strain evidence="2 3">NBRC 14915</strain>
    </source>
</reference>
<feature type="compositionally biased region" description="Pro residues" evidence="1">
    <location>
        <begin position="77"/>
        <end position="92"/>
    </location>
</feature>
<name>A0ABQ3ZWI0_9ACTN</name>
<comment type="caution">
    <text evidence="2">The sequence shown here is derived from an EMBL/GenBank/DDBJ whole genome shotgun (WGS) entry which is preliminary data.</text>
</comment>
<organism evidence="2 3">
    <name type="scientific">Winogradskya humida</name>
    <dbReference type="NCBI Taxonomy" id="113566"/>
    <lineage>
        <taxon>Bacteria</taxon>
        <taxon>Bacillati</taxon>
        <taxon>Actinomycetota</taxon>
        <taxon>Actinomycetes</taxon>
        <taxon>Micromonosporales</taxon>
        <taxon>Micromonosporaceae</taxon>
        <taxon>Winogradskya</taxon>
    </lineage>
</organism>
<dbReference type="Proteomes" id="UP000603200">
    <property type="component" value="Unassembled WGS sequence"/>
</dbReference>